<dbReference type="Proteomes" id="UP000186851">
    <property type="component" value="Chromosome"/>
</dbReference>
<feature type="transmembrane region" description="Helical" evidence="1">
    <location>
        <begin position="167"/>
        <end position="188"/>
    </location>
</feature>
<keyword evidence="1" id="KW-0812">Transmembrane</keyword>
<evidence type="ECO:0000313" key="3">
    <source>
        <dbReference type="Proteomes" id="UP000186851"/>
    </source>
</evidence>
<keyword evidence="1" id="KW-0472">Membrane</keyword>
<dbReference type="EMBL" id="CP091871">
    <property type="protein sequence ID" value="WEU40232.1"/>
    <property type="molecule type" value="Genomic_DNA"/>
</dbReference>
<reference evidence="2" key="2">
    <citation type="journal article" date="2022" name="Nat. Microbiol.">
        <title>A closed Candidatus Odinarchaeum chromosome exposes Asgard archaeal viruses.</title>
        <authorList>
            <person name="Tamarit D."/>
            <person name="Caceres E.F."/>
            <person name="Krupovic M."/>
            <person name="Nijland R."/>
            <person name="Eme L."/>
            <person name="Robinson N.P."/>
            <person name="Ettema T.J.G."/>
        </authorList>
    </citation>
    <scope>NUCLEOTIDE SEQUENCE</scope>
    <source>
        <strain evidence="2">LCB_4</strain>
    </source>
</reference>
<reference evidence="2" key="1">
    <citation type="journal article" date="2017" name="Nature">
        <title>Asgard archaea illuminate the origin of eukaryotic cellular complexity.</title>
        <authorList>
            <person name="Zaremba-Niedzwiedzka K."/>
            <person name="Caceres E.F."/>
            <person name="Saw J.H."/>
            <person name="Backstrom D."/>
            <person name="Juzokaite L."/>
            <person name="Vancaester E."/>
            <person name="Seitz K.W."/>
            <person name="Anantharaman K."/>
            <person name="Starnawski P."/>
            <person name="Kjeldsen K.U."/>
            <person name="Scott M.B."/>
            <person name="Nunoura T."/>
            <person name="Banfield J.F."/>
            <person name="Schramm A."/>
            <person name="Baker B.J."/>
            <person name="Spang A."/>
            <person name="Ettema T.J.G."/>
        </authorList>
    </citation>
    <scope>NUCLEOTIDE SEQUENCE</scope>
    <source>
        <strain evidence="2">LCB_4</strain>
    </source>
</reference>
<dbReference type="AlphaFoldDB" id="A0AAF0D233"/>
<feature type="transmembrane region" description="Helical" evidence="1">
    <location>
        <begin position="6"/>
        <end position="29"/>
    </location>
</feature>
<sequence length="305" mass="34192">MLQLEHLIITIGFIASTPWIAAITVFCRVGCRKTDPLTKGYIAAAFFFASTIIIASLQALPLTPSVEAAVNLSYTLTYLGGVTAILHVLLKVYYPEKINQKILFTAALAALITKTYDYIDWAVIRVPFAEAVLTVSHILIAALTVSLIVLAVYAHIRVQTKILKTRLKLLTAAVIFLLAELLIIVVPGNPLYEYWWLTGAILIIPFSTLGAISVTYKYKNILKIISLESAEEFKPSRVEERIIAVLTKYTSRKFSCEYYDPALKSKCKLDPSTYRFEDCQGLKYRDGLICPKIVEYERKNGKKII</sequence>
<keyword evidence="1" id="KW-1133">Transmembrane helix</keyword>
<feature type="transmembrane region" description="Helical" evidence="1">
    <location>
        <begin position="41"/>
        <end position="60"/>
    </location>
</feature>
<proteinExistence type="predicted"/>
<feature type="transmembrane region" description="Helical" evidence="1">
    <location>
        <begin position="102"/>
        <end position="119"/>
    </location>
</feature>
<dbReference type="KEGG" id="oyw:OdinLCB4_007115"/>
<feature type="transmembrane region" description="Helical" evidence="1">
    <location>
        <begin position="72"/>
        <end position="90"/>
    </location>
</feature>
<feature type="transmembrane region" description="Helical" evidence="1">
    <location>
        <begin position="194"/>
        <end position="216"/>
    </location>
</feature>
<evidence type="ECO:0000256" key="1">
    <source>
        <dbReference type="SAM" id="Phobius"/>
    </source>
</evidence>
<organism evidence="2 3">
    <name type="scientific">Odinarchaeota yellowstonii (strain LCB_4)</name>
    <dbReference type="NCBI Taxonomy" id="1841599"/>
    <lineage>
        <taxon>Archaea</taxon>
        <taxon>Promethearchaeati</taxon>
        <taxon>Candidatus Odinarchaeota</taxon>
        <taxon>Candidatus Odinarchaeia</taxon>
        <taxon>Candidatus Odinarchaeales</taxon>
        <taxon>Candidatus Odinarchaeaceae</taxon>
        <taxon>Candidatus Odinarchaeum</taxon>
    </lineage>
</organism>
<gene>
    <name evidence="2" type="ORF">OdinLCB4_007115</name>
</gene>
<accession>A0AAF0D233</accession>
<evidence type="ECO:0000313" key="2">
    <source>
        <dbReference type="EMBL" id="WEU40232.1"/>
    </source>
</evidence>
<protein>
    <submittedName>
        <fullName evidence="2">Uncharacterized protein</fullName>
    </submittedName>
</protein>
<feature type="transmembrane region" description="Helical" evidence="1">
    <location>
        <begin position="131"/>
        <end position="155"/>
    </location>
</feature>
<name>A0AAF0D233_ODILC</name>